<evidence type="ECO:0000256" key="6">
    <source>
        <dbReference type="ARBA" id="ARBA00032141"/>
    </source>
</evidence>
<dbReference type="NCBIfam" id="NF003228">
    <property type="entry name" value="PRK04195.1-4"/>
    <property type="match status" value="1"/>
</dbReference>
<organism evidence="10 11">
    <name type="scientific">Halovenus rubra</name>
    <dbReference type="NCBI Taxonomy" id="869890"/>
    <lineage>
        <taxon>Archaea</taxon>
        <taxon>Methanobacteriati</taxon>
        <taxon>Methanobacteriota</taxon>
        <taxon>Stenosarchaea group</taxon>
        <taxon>Halobacteria</taxon>
        <taxon>Halobacteriales</taxon>
        <taxon>Haloarculaceae</taxon>
        <taxon>Halovenus</taxon>
    </lineage>
</organism>
<comment type="similarity">
    <text evidence="1 7">Belongs to the activator 1 small subunits family. RfcL subfamily.</text>
</comment>
<evidence type="ECO:0000256" key="7">
    <source>
        <dbReference type="HAMAP-Rule" id="MF_01508"/>
    </source>
</evidence>
<dbReference type="NCBIfam" id="NF003231">
    <property type="entry name" value="PRK04195.2-1"/>
    <property type="match status" value="1"/>
</dbReference>
<dbReference type="RefSeq" id="WP_267636915.1">
    <property type="nucleotide sequence ID" value="NZ_JAODIY010000008.1"/>
</dbReference>
<feature type="domain" description="AAA+ ATPase" evidence="9">
    <location>
        <begin position="36"/>
        <end position="160"/>
    </location>
</feature>
<keyword evidence="5 7" id="KW-0067">ATP-binding</keyword>
<evidence type="ECO:0000313" key="11">
    <source>
        <dbReference type="Proteomes" id="UP001596414"/>
    </source>
</evidence>
<evidence type="ECO:0000256" key="2">
    <source>
        <dbReference type="ARBA" id="ARBA00014793"/>
    </source>
</evidence>
<dbReference type="InterPro" id="IPR023935">
    <property type="entry name" value="Rep_factor-C_lsu"/>
</dbReference>
<dbReference type="CDD" id="cd00009">
    <property type="entry name" value="AAA"/>
    <property type="match status" value="1"/>
</dbReference>
<dbReference type="PANTHER" id="PTHR23389:SF6">
    <property type="entry name" value="REPLICATION FACTOR C SUBUNIT 1"/>
    <property type="match status" value="1"/>
</dbReference>
<dbReference type="InterPro" id="IPR003593">
    <property type="entry name" value="AAA+_ATPase"/>
</dbReference>
<keyword evidence="3 7" id="KW-0235">DNA replication</keyword>
<dbReference type="SMART" id="SM00382">
    <property type="entry name" value="AAA"/>
    <property type="match status" value="1"/>
</dbReference>
<comment type="caution">
    <text evidence="10">The sequence shown here is derived from an EMBL/GenBank/DDBJ whole genome shotgun (WGS) entry which is preliminary data.</text>
</comment>
<accession>A0ABD5X375</accession>
<reference evidence="10 11" key="1">
    <citation type="journal article" date="2014" name="Int. J. Syst. Evol. Microbiol.">
        <title>Complete genome sequence of Corynebacterium casei LMG S-19264T (=DSM 44701T), isolated from a smear-ripened cheese.</title>
        <authorList>
            <consortium name="US DOE Joint Genome Institute (JGI-PGF)"/>
            <person name="Walter F."/>
            <person name="Albersmeier A."/>
            <person name="Kalinowski J."/>
            <person name="Ruckert C."/>
        </authorList>
    </citation>
    <scope>NUCLEOTIDE SEQUENCE [LARGE SCALE GENOMIC DNA]</scope>
    <source>
        <strain evidence="10 11">CGMCC 4.7215</strain>
    </source>
</reference>
<evidence type="ECO:0000313" key="10">
    <source>
        <dbReference type="EMBL" id="MFC7125696.1"/>
    </source>
</evidence>
<dbReference type="InterPro" id="IPR047854">
    <property type="entry name" value="RFC_lid"/>
</dbReference>
<dbReference type="GO" id="GO:0005524">
    <property type="term" value="F:ATP binding"/>
    <property type="evidence" value="ECO:0007669"/>
    <property type="project" value="UniProtKB-UniRule"/>
</dbReference>
<dbReference type="Proteomes" id="UP001596414">
    <property type="component" value="Unassembled WGS sequence"/>
</dbReference>
<feature type="compositionally biased region" description="Basic and acidic residues" evidence="8">
    <location>
        <begin position="457"/>
        <end position="468"/>
    </location>
</feature>
<evidence type="ECO:0000256" key="4">
    <source>
        <dbReference type="ARBA" id="ARBA00022741"/>
    </source>
</evidence>
<dbReference type="CDD" id="cd18140">
    <property type="entry name" value="HLD_clamp_RFC"/>
    <property type="match status" value="1"/>
</dbReference>
<dbReference type="GO" id="GO:0003689">
    <property type="term" value="F:DNA clamp loader activity"/>
    <property type="evidence" value="ECO:0007669"/>
    <property type="project" value="UniProtKB-UniRule"/>
</dbReference>
<dbReference type="NCBIfam" id="NF003229">
    <property type="entry name" value="PRK04195.1-5"/>
    <property type="match status" value="1"/>
</dbReference>
<feature type="region of interest" description="Disordered" evidence="8">
    <location>
        <begin position="422"/>
        <end position="494"/>
    </location>
</feature>
<dbReference type="HAMAP" id="MF_01508">
    <property type="entry name" value="RfcL"/>
    <property type="match status" value="1"/>
</dbReference>
<protein>
    <recommendedName>
        <fullName evidence="2 7">Replication factor C large subunit</fullName>
        <shortName evidence="7">RFC large subunit</shortName>
    </recommendedName>
    <alternativeName>
        <fullName evidence="6 7">Clamp loader large subunit</fullName>
    </alternativeName>
</protein>
<comment type="subunit">
    <text evidence="7">Heteromultimer composed of small subunits (RfcS) and large subunits (RfcL).</text>
</comment>
<sequence length="494" mass="54116">MTDWTEKYRPSSLADLRGNDKARDALQKWARTWNDHHEAVVLHGPPGIGKTSAAHALATDQDWPTIELNASDTRTKDVIEQVAGEAARSGTLTGGGGGRRLVIMDEADNIHGNADRGGSRAVTSLVKEASQPMVLIANDYYDMSNGLRNACQEIEFRSVSKRSILPVLRDICRKEEVEFESDALEEIAEMNSGDLRGALNDLQALADGRDRIEADDVVTGKRDTTTGVFDYLDTVIKQAGPQEALEASYDVDETPDDLINWIEDNMPKDYHGEELAVAYEFLSNADRWLGRVRATQNYSFWRYAGDNMTAGVAAARHESKGGWTRYGPPSTWSKLGRSRGTRDKRDFIARKIAQSNGTSMSTARREIMPYLAVMTHHCKNRDLTVAMAARYKLEAEHVSFVTGSGESTNKVQSIVEDATELREEMASEGTGGAFDPDESTTTSEDISVTEEDSESATAKEKSDAKATDDETGSGEKGATDTGENDGQSGLSDFM</sequence>
<proteinExistence type="inferred from homology"/>
<dbReference type="SUPFAM" id="SSF52540">
    <property type="entry name" value="P-loop containing nucleoside triphosphate hydrolases"/>
    <property type="match status" value="1"/>
</dbReference>
<dbReference type="EMBL" id="JBHSZQ010000008">
    <property type="protein sequence ID" value="MFC7125696.1"/>
    <property type="molecule type" value="Genomic_DNA"/>
</dbReference>
<dbReference type="Gene3D" id="1.10.8.60">
    <property type="match status" value="1"/>
</dbReference>
<gene>
    <name evidence="7" type="primary">rfcL</name>
    <name evidence="10" type="ORF">ACFQJ7_06540</name>
</gene>
<evidence type="ECO:0000256" key="8">
    <source>
        <dbReference type="SAM" id="MobiDB-lite"/>
    </source>
</evidence>
<dbReference type="AlphaFoldDB" id="A0ABD5X375"/>
<dbReference type="InterPro" id="IPR003959">
    <property type="entry name" value="ATPase_AAA_core"/>
</dbReference>
<evidence type="ECO:0000256" key="3">
    <source>
        <dbReference type="ARBA" id="ARBA00022705"/>
    </source>
</evidence>
<dbReference type="GO" id="GO:0006260">
    <property type="term" value="P:DNA replication"/>
    <property type="evidence" value="ECO:0007669"/>
    <property type="project" value="UniProtKB-UniRule"/>
</dbReference>
<keyword evidence="4 7" id="KW-0547">Nucleotide-binding</keyword>
<feature type="binding site" evidence="7">
    <location>
        <begin position="44"/>
        <end position="51"/>
    </location>
    <ligand>
        <name>ATP</name>
        <dbReference type="ChEBI" id="CHEBI:30616"/>
    </ligand>
</feature>
<comment type="function">
    <text evidence="7">Part of the RFC clamp loader complex which loads the PCNA sliding clamp onto DNA.</text>
</comment>
<dbReference type="Pfam" id="PF21960">
    <property type="entry name" value="RCF1-5-like_lid"/>
    <property type="match status" value="1"/>
</dbReference>
<dbReference type="InterPro" id="IPR027417">
    <property type="entry name" value="P-loop_NTPase"/>
</dbReference>
<evidence type="ECO:0000256" key="1">
    <source>
        <dbReference type="ARBA" id="ARBA00006878"/>
    </source>
</evidence>
<dbReference type="Pfam" id="PF00004">
    <property type="entry name" value="AAA"/>
    <property type="match status" value="1"/>
</dbReference>
<name>A0ABD5X375_9EURY</name>
<evidence type="ECO:0000256" key="5">
    <source>
        <dbReference type="ARBA" id="ARBA00022840"/>
    </source>
</evidence>
<feature type="compositionally biased region" description="Polar residues" evidence="8">
    <location>
        <begin position="484"/>
        <end position="494"/>
    </location>
</feature>
<evidence type="ECO:0000259" key="9">
    <source>
        <dbReference type="SMART" id="SM00382"/>
    </source>
</evidence>
<dbReference type="Gene3D" id="3.40.50.300">
    <property type="entry name" value="P-loop containing nucleotide triphosphate hydrolases"/>
    <property type="match status" value="1"/>
</dbReference>
<dbReference type="PANTHER" id="PTHR23389">
    <property type="entry name" value="CHROMOSOME TRANSMISSION FIDELITY FACTOR 18"/>
    <property type="match status" value="1"/>
</dbReference>